<sequence length="153" mass="16478">MTLTESFIVRRDAGEPGPWQVLAGGARTAGSVMFGEARLPARSTGPGLHIHTREDEAAYVISGVLTFVVGDRRFEASAGELVWLPRQVPHTFANLGDEPVWAFGVTTPAGLEGMFEDQRAYFAGLQGAPDPDRIREIGARYGVRSLGPPISLE</sequence>
<dbReference type="EMBL" id="BAABGM010000016">
    <property type="protein sequence ID" value="GAA4409316.1"/>
    <property type="molecule type" value="Genomic_DNA"/>
</dbReference>
<dbReference type="InterPro" id="IPR014710">
    <property type="entry name" value="RmlC-like_jellyroll"/>
</dbReference>
<dbReference type="InterPro" id="IPR011051">
    <property type="entry name" value="RmlC_Cupin_sf"/>
</dbReference>
<evidence type="ECO:0000259" key="1">
    <source>
        <dbReference type="Pfam" id="PF07883"/>
    </source>
</evidence>
<keyword evidence="3" id="KW-1185">Reference proteome</keyword>
<dbReference type="PANTHER" id="PTHR36440:SF1">
    <property type="entry name" value="PUTATIVE (AFU_ORTHOLOGUE AFUA_8G07350)-RELATED"/>
    <property type="match status" value="1"/>
</dbReference>
<accession>A0ABP8KKL4</accession>
<organism evidence="2 3">
    <name type="scientific">Fodinibacter luteus</name>
    <dbReference type="NCBI Taxonomy" id="552064"/>
    <lineage>
        <taxon>Bacteria</taxon>
        <taxon>Bacillati</taxon>
        <taxon>Actinomycetota</taxon>
        <taxon>Actinomycetes</taxon>
        <taxon>Micrococcales</taxon>
        <taxon>Intrasporangiaceae</taxon>
        <taxon>Fodinibacter (ex Wang et al. 2009)</taxon>
    </lineage>
</organism>
<dbReference type="RefSeq" id="WP_345207040.1">
    <property type="nucleotide sequence ID" value="NZ_BAABGM010000016.1"/>
</dbReference>
<reference evidence="3" key="1">
    <citation type="journal article" date="2019" name="Int. J. Syst. Evol. Microbiol.">
        <title>The Global Catalogue of Microorganisms (GCM) 10K type strain sequencing project: providing services to taxonomists for standard genome sequencing and annotation.</title>
        <authorList>
            <consortium name="The Broad Institute Genomics Platform"/>
            <consortium name="The Broad Institute Genome Sequencing Center for Infectious Disease"/>
            <person name="Wu L."/>
            <person name="Ma J."/>
        </authorList>
    </citation>
    <scope>NUCLEOTIDE SEQUENCE [LARGE SCALE GENOMIC DNA]</scope>
    <source>
        <strain evidence="3">JCM 17809</strain>
    </source>
</reference>
<dbReference type="Pfam" id="PF07883">
    <property type="entry name" value="Cupin_2"/>
    <property type="match status" value="1"/>
</dbReference>
<name>A0ABP8KKL4_9MICO</name>
<proteinExistence type="predicted"/>
<dbReference type="PANTHER" id="PTHR36440">
    <property type="entry name" value="PUTATIVE (AFU_ORTHOLOGUE AFUA_8G07350)-RELATED"/>
    <property type="match status" value="1"/>
</dbReference>
<evidence type="ECO:0000313" key="3">
    <source>
        <dbReference type="Proteomes" id="UP001500945"/>
    </source>
</evidence>
<dbReference type="InterPro" id="IPR013096">
    <property type="entry name" value="Cupin_2"/>
</dbReference>
<protein>
    <recommendedName>
        <fullName evidence="1">Cupin type-2 domain-containing protein</fullName>
    </recommendedName>
</protein>
<gene>
    <name evidence="2" type="ORF">GCM10023168_27940</name>
</gene>
<dbReference type="Gene3D" id="2.60.120.10">
    <property type="entry name" value="Jelly Rolls"/>
    <property type="match status" value="1"/>
</dbReference>
<dbReference type="SUPFAM" id="SSF51182">
    <property type="entry name" value="RmlC-like cupins"/>
    <property type="match status" value="1"/>
</dbReference>
<dbReference type="Proteomes" id="UP001500945">
    <property type="component" value="Unassembled WGS sequence"/>
</dbReference>
<evidence type="ECO:0000313" key="2">
    <source>
        <dbReference type="EMBL" id="GAA4409316.1"/>
    </source>
</evidence>
<dbReference type="InterPro" id="IPR053146">
    <property type="entry name" value="QDO-like"/>
</dbReference>
<feature type="domain" description="Cupin type-2" evidence="1">
    <location>
        <begin position="39"/>
        <end position="100"/>
    </location>
</feature>
<comment type="caution">
    <text evidence="2">The sequence shown here is derived from an EMBL/GenBank/DDBJ whole genome shotgun (WGS) entry which is preliminary data.</text>
</comment>